<gene>
    <name evidence="2" type="ORF">BCF59_0221</name>
</gene>
<dbReference type="Gene3D" id="3.30.1180.10">
    <property type="match status" value="1"/>
</dbReference>
<comment type="caution">
    <text evidence="2">The sequence shown here is derived from an EMBL/GenBank/DDBJ whole genome shotgun (WGS) entry which is preliminary data.</text>
</comment>
<evidence type="ECO:0000256" key="1">
    <source>
        <dbReference type="ARBA" id="ARBA00023121"/>
    </source>
</evidence>
<dbReference type="NCBIfam" id="TIGR00762">
    <property type="entry name" value="DegV"/>
    <property type="match status" value="1"/>
</dbReference>
<keyword evidence="3" id="KW-1185">Reference proteome</keyword>
<dbReference type="PROSITE" id="PS51482">
    <property type="entry name" value="DEGV"/>
    <property type="match status" value="1"/>
</dbReference>
<evidence type="ECO:0000313" key="2">
    <source>
        <dbReference type="EMBL" id="TDV24267.1"/>
    </source>
</evidence>
<dbReference type="OrthoDB" id="388177at2"/>
<dbReference type="AlphaFoldDB" id="A0A4R7UCV1"/>
<dbReference type="PANTHER" id="PTHR33434:SF2">
    <property type="entry name" value="FATTY ACID-BINDING PROTEIN TM_1468"/>
    <property type="match status" value="1"/>
</dbReference>
<organism evidence="2 3">
    <name type="scientific">Mycoplasmopsis mustelae</name>
    <dbReference type="NCBI Taxonomy" id="171289"/>
    <lineage>
        <taxon>Bacteria</taxon>
        <taxon>Bacillati</taxon>
        <taxon>Mycoplasmatota</taxon>
        <taxon>Mycoplasmoidales</taxon>
        <taxon>Metamycoplasmataceae</taxon>
        <taxon>Mycoplasmopsis</taxon>
    </lineage>
</organism>
<reference evidence="2 3" key="1">
    <citation type="submission" date="2019-03" db="EMBL/GenBank/DDBJ databases">
        <title>Genomic Encyclopedia of Archaeal and Bacterial Type Strains, Phase II (KMG-II): from individual species to whole genera.</title>
        <authorList>
            <person name="Goeker M."/>
        </authorList>
    </citation>
    <scope>NUCLEOTIDE SEQUENCE [LARGE SCALE GENOMIC DNA]</scope>
    <source>
        <strain evidence="2 3">ATCC 35214</strain>
    </source>
</reference>
<dbReference type="GO" id="GO:0008289">
    <property type="term" value="F:lipid binding"/>
    <property type="evidence" value="ECO:0007669"/>
    <property type="project" value="UniProtKB-KW"/>
</dbReference>
<dbReference type="SUPFAM" id="SSF82549">
    <property type="entry name" value="DAK1/DegV-like"/>
    <property type="match status" value="1"/>
</dbReference>
<dbReference type="InterPro" id="IPR050270">
    <property type="entry name" value="DegV_domain_contain"/>
</dbReference>
<dbReference type="Gene3D" id="3.40.50.10170">
    <property type="match status" value="1"/>
</dbReference>
<keyword evidence="1" id="KW-0446">Lipid-binding</keyword>
<sequence length="285" mass="31837">MNKIAIVVDSSCGLNQNQAKKLGFFYLPLLIEINGQILRDGVDVDDKSLYNIFDLETKSAKTSVTPLGYMSELFKQLSDEFDYIIVFPISQHLSNQFNILKTLQAEFPKLKVVASKQISIGILEQISKFKQFLNETQDIESALKLIENEYKSVEITLIPKYNDFLVKGGRLSSAAAVIAKLAKIVPLIKFEDGKLISVGKGRIFLKTVCQQIKQKFQTNPNLDLVLLTANKQIDSEILAFCESELHICPKISQIPAVLAVHTGPQAIAILVSENLNDILGEYFEI</sequence>
<name>A0A4R7UCV1_9BACT</name>
<dbReference type="Pfam" id="PF02645">
    <property type="entry name" value="DegV"/>
    <property type="match status" value="1"/>
</dbReference>
<dbReference type="InterPro" id="IPR003797">
    <property type="entry name" value="DegV"/>
</dbReference>
<evidence type="ECO:0000313" key="3">
    <source>
        <dbReference type="Proteomes" id="UP000295757"/>
    </source>
</evidence>
<dbReference type="InterPro" id="IPR043168">
    <property type="entry name" value="DegV_C"/>
</dbReference>
<protein>
    <submittedName>
        <fullName evidence="2">DegV family protein with EDD domain</fullName>
    </submittedName>
</protein>
<dbReference type="EMBL" id="SOCN01000001">
    <property type="protein sequence ID" value="TDV24267.1"/>
    <property type="molecule type" value="Genomic_DNA"/>
</dbReference>
<dbReference type="Proteomes" id="UP000295757">
    <property type="component" value="Unassembled WGS sequence"/>
</dbReference>
<dbReference type="RefSeq" id="WP_134110415.1">
    <property type="nucleotide sequence ID" value="NZ_SOCN01000001.1"/>
</dbReference>
<accession>A0A4R7UCV1</accession>
<proteinExistence type="predicted"/>
<dbReference type="PANTHER" id="PTHR33434">
    <property type="entry name" value="DEGV DOMAIN-CONTAINING PROTEIN DR_1986-RELATED"/>
    <property type="match status" value="1"/>
</dbReference>